<dbReference type="EMBL" id="BGPR01011800">
    <property type="protein sequence ID" value="GBN53018.1"/>
    <property type="molecule type" value="Genomic_DNA"/>
</dbReference>
<evidence type="ECO:0000256" key="1">
    <source>
        <dbReference type="SAM" id="Phobius"/>
    </source>
</evidence>
<reference evidence="2 3" key="1">
    <citation type="journal article" date="2019" name="Sci. Rep.">
        <title>Orb-weaving spider Araneus ventricosus genome elucidates the spidroin gene catalogue.</title>
        <authorList>
            <person name="Kono N."/>
            <person name="Nakamura H."/>
            <person name="Ohtoshi R."/>
            <person name="Moran D.A.P."/>
            <person name="Shinohara A."/>
            <person name="Yoshida Y."/>
            <person name="Fujiwara M."/>
            <person name="Mori M."/>
            <person name="Tomita M."/>
            <person name="Arakawa K."/>
        </authorList>
    </citation>
    <scope>NUCLEOTIDE SEQUENCE [LARGE SCALE GENOMIC DNA]</scope>
</reference>
<evidence type="ECO:0000313" key="2">
    <source>
        <dbReference type="EMBL" id="GBN53018.1"/>
    </source>
</evidence>
<keyword evidence="1" id="KW-1133">Transmembrane helix</keyword>
<dbReference type="AlphaFoldDB" id="A0A4Y2PM20"/>
<dbReference type="Proteomes" id="UP000499080">
    <property type="component" value="Unassembled WGS sequence"/>
</dbReference>
<organism evidence="2 3">
    <name type="scientific">Araneus ventricosus</name>
    <name type="common">Orbweaver spider</name>
    <name type="synonym">Epeira ventricosa</name>
    <dbReference type="NCBI Taxonomy" id="182803"/>
    <lineage>
        <taxon>Eukaryota</taxon>
        <taxon>Metazoa</taxon>
        <taxon>Ecdysozoa</taxon>
        <taxon>Arthropoda</taxon>
        <taxon>Chelicerata</taxon>
        <taxon>Arachnida</taxon>
        <taxon>Araneae</taxon>
        <taxon>Araneomorphae</taxon>
        <taxon>Entelegynae</taxon>
        <taxon>Araneoidea</taxon>
        <taxon>Araneidae</taxon>
        <taxon>Araneus</taxon>
    </lineage>
</organism>
<protein>
    <submittedName>
        <fullName evidence="2">Uncharacterized protein</fullName>
    </submittedName>
</protein>
<keyword evidence="3" id="KW-1185">Reference proteome</keyword>
<gene>
    <name evidence="2" type="ORF">AVEN_118036_1</name>
</gene>
<proteinExistence type="predicted"/>
<sequence>MLLLYMIDVQGKTIQDFRIYSKTSSNLKLFFLYSVTLLLWKVFDVIDGAPAAPVSGDFVYIWMLPKALGAFFPCLLSLMYPDLLTPALTPRTSPQPSECRGSSDWDFWNWHDEHVNVGFSLL</sequence>
<feature type="transmembrane region" description="Helical" evidence="1">
    <location>
        <begin position="27"/>
        <end position="46"/>
    </location>
</feature>
<comment type="caution">
    <text evidence="2">The sequence shown here is derived from an EMBL/GenBank/DDBJ whole genome shotgun (WGS) entry which is preliminary data.</text>
</comment>
<keyword evidence="1" id="KW-0812">Transmembrane</keyword>
<feature type="transmembrane region" description="Helical" evidence="1">
    <location>
        <begin position="58"/>
        <end position="80"/>
    </location>
</feature>
<accession>A0A4Y2PM20</accession>
<name>A0A4Y2PM20_ARAVE</name>
<evidence type="ECO:0000313" key="3">
    <source>
        <dbReference type="Proteomes" id="UP000499080"/>
    </source>
</evidence>
<keyword evidence="1" id="KW-0472">Membrane</keyword>